<keyword evidence="1" id="KW-0175">Coiled coil</keyword>
<protein>
    <submittedName>
        <fullName evidence="3">Uncharacterized protein</fullName>
    </submittedName>
</protein>
<accession>A0AAD5UKK4</accession>
<comment type="caution">
    <text evidence="3">The sequence shown here is derived from an EMBL/GenBank/DDBJ whole genome shotgun (WGS) entry which is preliminary data.</text>
</comment>
<evidence type="ECO:0000313" key="3">
    <source>
        <dbReference type="EMBL" id="KAJ3258462.1"/>
    </source>
</evidence>
<feature type="compositionally biased region" description="Basic and acidic residues" evidence="2">
    <location>
        <begin position="288"/>
        <end position="298"/>
    </location>
</feature>
<feature type="compositionally biased region" description="Polar residues" evidence="2">
    <location>
        <begin position="361"/>
        <end position="371"/>
    </location>
</feature>
<dbReference type="EMBL" id="JADGKB010000027">
    <property type="protein sequence ID" value="KAJ3258462.1"/>
    <property type="molecule type" value="Genomic_DNA"/>
</dbReference>
<gene>
    <name evidence="3" type="ORF">HK103_003584</name>
</gene>
<reference evidence="3" key="1">
    <citation type="submission" date="2020-05" db="EMBL/GenBank/DDBJ databases">
        <title>Phylogenomic resolution of chytrid fungi.</title>
        <authorList>
            <person name="Stajich J.E."/>
            <person name="Amses K."/>
            <person name="Simmons R."/>
            <person name="Seto K."/>
            <person name="Myers J."/>
            <person name="Bonds A."/>
            <person name="Quandt C.A."/>
            <person name="Barry K."/>
            <person name="Liu P."/>
            <person name="Grigoriev I."/>
            <person name="Longcore J.E."/>
            <person name="James T.Y."/>
        </authorList>
    </citation>
    <scope>NUCLEOTIDE SEQUENCE</scope>
    <source>
        <strain evidence="3">PLAUS21</strain>
    </source>
</reference>
<dbReference type="Proteomes" id="UP001210925">
    <property type="component" value="Unassembled WGS sequence"/>
</dbReference>
<evidence type="ECO:0000256" key="2">
    <source>
        <dbReference type="SAM" id="MobiDB-lite"/>
    </source>
</evidence>
<feature type="compositionally biased region" description="Basic and acidic residues" evidence="2">
    <location>
        <begin position="251"/>
        <end position="281"/>
    </location>
</feature>
<dbReference type="AlphaFoldDB" id="A0AAD5UKK4"/>
<keyword evidence="4" id="KW-1185">Reference proteome</keyword>
<feature type="compositionally biased region" description="Low complexity" evidence="2">
    <location>
        <begin position="237"/>
        <end position="248"/>
    </location>
</feature>
<name>A0AAD5UKK4_9FUNG</name>
<feature type="region of interest" description="Disordered" evidence="2">
    <location>
        <begin position="352"/>
        <end position="395"/>
    </location>
</feature>
<organism evidence="3 4">
    <name type="scientific">Boothiomyces macroporosus</name>
    <dbReference type="NCBI Taxonomy" id="261099"/>
    <lineage>
        <taxon>Eukaryota</taxon>
        <taxon>Fungi</taxon>
        <taxon>Fungi incertae sedis</taxon>
        <taxon>Chytridiomycota</taxon>
        <taxon>Chytridiomycota incertae sedis</taxon>
        <taxon>Chytridiomycetes</taxon>
        <taxon>Rhizophydiales</taxon>
        <taxon>Terramycetaceae</taxon>
        <taxon>Boothiomyces</taxon>
    </lineage>
</organism>
<sequence length="425" mass="49396">MPLYYFNPAEYAPSPYELYQEQLRAGRYRQMQEQMYQERLRQAYLERLYEQKLQERLEQIYRQKAQEELEQLVEARVNQQLAQMGLYQPARQPVRQAVQPTDIYYYPQERKQPEYQVYLRSGQTTPTRSQPTHIPIEAKQEVPKPVKQEPQYVKIFVQSPQESQKECCEPKEKAKCCKARCDSKYKCQKAKSARKASERNVDAVKSSINSVFDVIEHLMNQTQESQQKQESQESQKQEQQQPKQTSKPIKIHIEDKNEEPLSMIEKLRRNSEVLLEPKESLNEVASDAETHEDIKDDASDTSNLSMIERLKVKSEAILEQKQDAAPKEPEIPVEEIQIADVPDTKDTLAVEDQSAKVAETVTATEPQAESNDNSEKKVEPEHVEIQKPIEKHGSKDTLMEENMEDLHIHSPRSTTSDTFEMVANV</sequence>
<feature type="coiled-coil region" evidence="1">
    <location>
        <begin position="50"/>
        <end position="82"/>
    </location>
</feature>
<evidence type="ECO:0000256" key="1">
    <source>
        <dbReference type="SAM" id="Coils"/>
    </source>
</evidence>
<proteinExistence type="predicted"/>
<evidence type="ECO:0000313" key="4">
    <source>
        <dbReference type="Proteomes" id="UP001210925"/>
    </source>
</evidence>
<feature type="compositionally biased region" description="Basic and acidic residues" evidence="2">
    <location>
        <begin position="373"/>
        <end position="395"/>
    </location>
</feature>
<feature type="region of interest" description="Disordered" evidence="2">
    <location>
        <begin position="221"/>
        <end position="301"/>
    </location>
</feature>